<dbReference type="Proteomes" id="UP001642540">
    <property type="component" value="Unassembled WGS sequence"/>
</dbReference>
<evidence type="ECO:0000256" key="1">
    <source>
        <dbReference type="SAM" id="SignalP"/>
    </source>
</evidence>
<proteinExistence type="predicted"/>
<comment type="caution">
    <text evidence="2">The sequence shown here is derived from an EMBL/GenBank/DDBJ whole genome shotgun (WGS) entry which is preliminary data.</text>
</comment>
<reference evidence="2 3" key="1">
    <citation type="submission" date="2024-08" db="EMBL/GenBank/DDBJ databases">
        <authorList>
            <person name="Cucini C."/>
            <person name="Frati F."/>
        </authorList>
    </citation>
    <scope>NUCLEOTIDE SEQUENCE [LARGE SCALE GENOMIC DNA]</scope>
</reference>
<evidence type="ECO:0000313" key="3">
    <source>
        <dbReference type="Proteomes" id="UP001642540"/>
    </source>
</evidence>
<protein>
    <recommendedName>
        <fullName evidence="4">Secreted protein</fullName>
    </recommendedName>
</protein>
<evidence type="ECO:0008006" key="4">
    <source>
        <dbReference type="Google" id="ProtNLM"/>
    </source>
</evidence>
<feature type="signal peptide" evidence="1">
    <location>
        <begin position="1"/>
        <end position="24"/>
    </location>
</feature>
<keyword evidence="3" id="KW-1185">Reference proteome</keyword>
<organism evidence="2 3">
    <name type="scientific">Orchesella dallaii</name>
    <dbReference type="NCBI Taxonomy" id="48710"/>
    <lineage>
        <taxon>Eukaryota</taxon>
        <taxon>Metazoa</taxon>
        <taxon>Ecdysozoa</taxon>
        <taxon>Arthropoda</taxon>
        <taxon>Hexapoda</taxon>
        <taxon>Collembola</taxon>
        <taxon>Entomobryomorpha</taxon>
        <taxon>Entomobryoidea</taxon>
        <taxon>Orchesellidae</taxon>
        <taxon>Orchesellinae</taxon>
        <taxon>Orchesella</taxon>
    </lineage>
</organism>
<sequence length="96" mass="10903">MVVTKSNHLFVIAIIIARLISLHGVEIAFAKPHYNNYGYGYDSWPVNNWNNHPRTPRTYGEYAGESVAPETHPNQREIHSRRVNTKKVARCGVSSV</sequence>
<keyword evidence="1" id="KW-0732">Signal</keyword>
<dbReference type="EMBL" id="CAXLJM020000124">
    <property type="protein sequence ID" value="CAL8139122.1"/>
    <property type="molecule type" value="Genomic_DNA"/>
</dbReference>
<accession>A0ABP1RYL9</accession>
<evidence type="ECO:0000313" key="2">
    <source>
        <dbReference type="EMBL" id="CAL8139122.1"/>
    </source>
</evidence>
<name>A0ABP1RYL9_9HEXA</name>
<feature type="chain" id="PRO_5046334911" description="Secreted protein" evidence="1">
    <location>
        <begin position="25"/>
        <end position="96"/>
    </location>
</feature>
<gene>
    <name evidence="2" type="ORF">ODALV1_LOCUS27693</name>
</gene>